<feature type="compositionally biased region" description="Basic and acidic residues" evidence="1">
    <location>
        <begin position="571"/>
        <end position="580"/>
    </location>
</feature>
<feature type="region of interest" description="Disordered" evidence="1">
    <location>
        <begin position="265"/>
        <end position="370"/>
    </location>
</feature>
<organism evidence="3 4">
    <name type="scientific">Rachicladosporium monterosium</name>
    <dbReference type="NCBI Taxonomy" id="1507873"/>
    <lineage>
        <taxon>Eukaryota</taxon>
        <taxon>Fungi</taxon>
        <taxon>Dikarya</taxon>
        <taxon>Ascomycota</taxon>
        <taxon>Pezizomycotina</taxon>
        <taxon>Dothideomycetes</taxon>
        <taxon>Dothideomycetidae</taxon>
        <taxon>Cladosporiales</taxon>
        <taxon>Cladosporiaceae</taxon>
        <taxon>Rachicladosporium</taxon>
    </lineage>
</organism>
<feature type="compositionally biased region" description="Gly residues" evidence="1">
    <location>
        <begin position="1172"/>
        <end position="1189"/>
    </location>
</feature>
<feature type="compositionally biased region" description="Low complexity" evidence="1">
    <location>
        <begin position="1061"/>
        <end position="1073"/>
    </location>
</feature>
<feature type="compositionally biased region" description="Gly residues" evidence="1">
    <location>
        <begin position="777"/>
        <end position="786"/>
    </location>
</feature>
<gene>
    <name evidence="3" type="ORF">LTR32_002040</name>
</gene>
<evidence type="ECO:0000313" key="3">
    <source>
        <dbReference type="EMBL" id="KAK5146347.1"/>
    </source>
</evidence>
<dbReference type="SMART" id="SM00060">
    <property type="entry name" value="FN3"/>
    <property type="match status" value="1"/>
</dbReference>
<feature type="compositionally biased region" description="Low complexity" evidence="1">
    <location>
        <begin position="1193"/>
        <end position="1211"/>
    </location>
</feature>
<feature type="region of interest" description="Disordered" evidence="1">
    <location>
        <begin position="1231"/>
        <end position="1314"/>
    </location>
</feature>
<dbReference type="PROSITE" id="PS50853">
    <property type="entry name" value="FN3"/>
    <property type="match status" value="1"/>
</dbReference>
<feature type="compositionally biased region" description="Acidic residues" evidence="1">
    <location>
        <begin position="1011"/>
        <end position="1025"/>
    </location>
</feature>
<sequence>MSNSISCIRLVFPFLRPDHGEDGRCEELSLVTPIPLVTVTSSTPPPTHLNLHLHLAEAEDSSMSTESLSSSLPAVATIWASPLLSMLQTVVVPFTFCFRPATIALAAFWLIYRAYHVLHIPLDDLASLLGFDIPLTPIIDLASVKADGCIVHWSLPEKLRQKQKSKLKWEVHLNGVVVESVATQESAVTITGLQPSSFYVVRVALVNEQEFGSRSEPIRFRTRAAVSGDCFVVPPDGHETDHDGSAETLPRVRVYRGLRDITPASIEATPMGREHSNSGLGPKRSITGRRPSPAALGLDGRTDIQVEEGEPPEGLETIQQLTERLDVLRYETDETERQARDEEEEESRMKEELAEERDALRAEAAEKEKATRNLKREVNVLERQNTAAQNERSKHERLLLQKKQEREKLKQDMVRWEREAEGMQQEAEQIRSSRSEHLQQFEREKVALRSSQAGEATAMRSLEDEVKETNTSIKKIERAIKNSSPDHVNGAEEPNLVQQMQQEAEQERQWQLHRANLTQQYTAVYQKLEAAKRFYSEQIRYLESVRAQRRRDDDFAAAQQQFSSPPAPADRAIRRGDSQRSRRAPSGHSTSDSPHIGGGFPMVPTNSTQGSFPPGLNTISGPGTTSFPFMAPFFNVHNGMTLRTNGLPPVDGEHGLTDEERERFTGGAPMSPGAGAELLPADLFLGDELASAGGRQQLEREQRVMPLPGLGTVPPPPPGLPMPAATAGGAERGEYFMSGFNGPASLHNLHLGSPHETFAMMDADRRSIRSTRSGRAATGGAGGGGAASAAGSRFSSMFGIKARTKALAGGGGGAGTVAGEEGLALGKAHSHSMPRQDQGLPGLDLSGQRKRNSSISGVFGDLGASHDGASDVATPGSSQVSRRRAFGMGSIFSRDKDGFGGGWPSSFTAFGRRPGSPRPGSTHSNELPRPSMDSSRWGVDTWPSASAAGGAGPGDAPGARSSPLSLTAGWSVPSTQAGGGLSGVGRLWGSRHPSRRPSVQYGNSSGGPPEDIMEDEGSEDEEDGGDETRGKPRMAPIGTRPSGKKAVVPVEDEEEDDGDEQQGTTTPSASSPSGLIPPRLNPAAKDFKSFFGLKSSKDKDKPRTGSPGAGASSTLTQDPHHHHDDSPPDSRKSRSDARSLTTTESSLTAESSGEMNGGELARTPSYANSDATGGGGAALVGSNSGGGSVGKESFMQKISRKSSSSKFSLPTFKREKSRLDTLNVTGMGFVGTPDTMAEEDGGSGEVLAASVGSVKEAGRESKEGNRGSGRGWSQVLKLGGGGSRRGKGGGETPSLSGLSLASGDREEGGSGDEE</sequence>
<comment type="caution">
    <text evidence="3">The sequence shown here is derived from an EMBL/GenBank/DDBJ whole genome shotgun (WGS) entry which is preliminary data.</text>
</comment>
<dbReference type="CDD" id="cd00063">
    <property type="entry name" value="FN3"/>
    <property type="match status" value="1"/>
</dbReference>
<feature type="region of interest" description="Disordered" evidence="1">
    <location>
        <begin position="552"/>
        <end position="616"/>
    </location>
</feature>
<name>A0ABR0LCR6_9PEZI</name>
<feature type="region of interest" description="Disordered" evidence="1">
    <location>
        <begin position="827"/>
        <end position="881"/>
    </location>
</feature>
<dbReference type="Gene3D" id="2.60.40.10">
    <property type="entry name" value="Immunoglobulins"/>
    <property type="match status" value="1"/>
</dbReference>
<feature type="compositionally biased region" description="Polar residues" evidence="1">
    <location>
        <begin position="604"/>
        <end position="616"/>
    </location>
</feature>
<reference evidence="3 4" key="1">
    <citation type="submission" date="2023-08" db="EMBL/GenBank/DDBJ databases">
        <title>Black Yeasts Isolated from many extreme environments.</title>
        <authorList>
            <person name="Coleine C."/>
            <person name="Stajich J.E."/>
            <person name="Selbmann L."/>
        </authorList>
    </citation>
    <scope>NUCLEOTIDE SEQUENCE [LARGE SCALE GENOMIC DNA]</scope>
    <source>
        <strain evidence="3 4">CCFEE 5386</strain>
    </source>
</reference>
<feature type="region of interest" description="Disordered" evidence="1">
    <location>
        <begin position="903"/>
        <end position="1217"/>
    </location>
</feature>
<feature type="compositionally biased region" description="Low complexity" evidence="1">
    <location>
        <begin position="1138"/>
        <end position="1152"/>
    </location>
</feature>
<proteinExistence type="predicted"/>
<feature type="compositionally biased region" description="Basic and acidic residues" evidence="1">
    <location>
        <begin position="1256"/>
        <end position="1265"/>
    </location>
</feature>
<accession>A0ABR0LCR6</accession>
<dbReference type="Pfam" id="PF00041">
    <property type="entry name" value="fn3"/>
    <property type="match status" value="1"/>
</dbReference>
<keyword evidence="4" id="KW-1185">Reference proteome</keyword>
<protein>
    <recommendedName>
        <fullName evidence="2">Fibronectin type-III domain-containing protein</fullName>
    </recommendedName>
</protein>
<feature type="region of interest" description="Disordered" evidence="1">
    <location>
        <begin position="769"/>
        <end position="788"/>
    </location>
</feature>
<evidence type="ECO:0000259" key="2">
    <source>
        <dbReference type="PROSITE" id="PS50853"/>
    </source>
</evidence>
<dbReference type="Proteomes" id="UP001308179">
    <property type="component" value="Unassembled WGS sequence"/>
</dbReference>
<feature type="compositionally biased region" description="Acidic residues" evidence="1">
    <location>
        <begin position="1050"/>
        <end position="1060"/>
    </location>
</feature>
<dbReference type="SUPFAM" id="SSF49265">
    <property type="entry name" value="Fibronectin type III"/>
    <property type="match status" value="1"/>
</dbReference>
<feature type="domain" description="Fibronectin type-III" evidence="2">
    <location>
        <begin position="134"/>
        <end position="225"/>
    </location>
</feature>
<dbReference type="InterPro" id="IPR013783">
    <property type="entry name" value="Ig-like_fold"/>
</dbReference>
<evidence type="ECO:0000313" key="4">
    <source>
        <dbReference type="Proteomes" id="UP001308179"/>
    </source>
</evidence>
<feature type="compositionally biased region" description="Basic and acidic residues" evidence="1">
    <location>
        <begin position="347"/>
        <end position="370"/>
    </location>
</feature>
<dbReference type="EMBL" id="JAVRRR010000092">
    <property type="protein sequence ID" value="KAK5146347.1"/>
    <property type="molecule type" value="Genomic_DNA"/>
</dbReference>
<dbReference type="InterPro" id="IPR036116">
    <property type="entry name" value="FN3_sf"/>
</dbReference>
<feature type="compositionally biased region" description="Basic and acidic residues" evidence="1">
    <location>
        <begin position="1118"/>
        <end position="1137"/>
    </location>
</feature>
<feature type="compositionally biased region" description="Basic and acidic residues" evidence="1">
    <location>
        <begin position="323"/>
        <end position="340"/>
    </location>
</feature>
<evidence type="ECO:0000256" key="1">
    <source>
        <dbReference type="SAM" id="MobiDB-lite"/>
    </source>
</evidence>
<dbReference type="InterPro" id="IPR003961">
    <property type="entry name" value="FN3_dom"/>
</dbReference>